<keyword evidence="3" id="KW-1185">Reference proteome</keyword>
<evidence type="ECO:0000259" key="1">
    <source>
        <dbReference type="SMART" id="SM00409"/>
    </source>
</evidence>
<name>A0A177B2U9_9BILA</name>
<dbReference type="OrthoDB" id="9805957at2759"/>
<evidence type="ECO:0000313" key="3">
    <source>
        <dbReference type="Proteomes" id="UP000078046"/>
    </source>
</evidence>
<evidence type="ECO:0000313" key="2">
    <source>
        <dbReference type="EMBL" id="OAF68052.1"/>
    </source>
</evidence>
<reference evidence="2 3" key="1">
    <citation type="submission" date="2016-04" db="EMBL/GenBank/DDBJ databases">
        <title>The genome of Intoshia linei affirms orthonectids as highly simplified spiralians.</title>
        <authorList>
            <person name="Mikhailov K.V."/>
            <person name="Slusarev G.S."/>
            <person name="Nikitin M.A."/>
            <person name="Logacheva M.D."/>
            <person name="Penin A."/>
            <person name="Aleoshin V."/>
            <person name="Panchin Y.V."/>
        </authorList>
    </citation>
    <scope>NUCLEOTIDE SEQUENCE [LARGE SCALE GENOMIC DNA]</scope>
    <source>
        <strain evidence="2">Intl2013</strain>
        <tissue evidence="2">Whole animal</tissue>
    </source>
</reference>
<dbReference type="Gene3D" id="2.60.40.10">
    <property type="entry name" value="Immunoglobulins"/>
    <property type="match status" value="2"/>
</dbReference>
<comment type="caution">
    <text evidence="2">The sequence shown here is derived from an EMBL/GenBank/DDBJ whole genome shotgun (WGS) entry which is preliminary data.</text>
</comment>
<protein>
    <recommendedName>
        <fullName evidence="1">Immunoglobulin domain-containing protein</fullName>
    </recommendedName>
</protein>
<accession>A0A177B2U9</accession>
<dbReference type="Proteomes" id="UP000078046">
    <property type="component" value="Unassembled WGS sequence"/>
</dbReference>
<dbReference type="AlphaFoldDB" id="A0A177B2U9"/>
<proteinExistence type="predicted"/>
<feature type="domain" description="Immunoglobulin" evidence="1">
    <location>
        <begin position="263"/>
        <end position="358"/>
    </location>
</feature>
<dbReference type="SMART" id="SM00409">
    <property type="entry name" value="IG"/>
    <property type="match status" value="2"/>
</dbReference>
<dbReference type="InterPro" id="IPR003599">
    <property type="entry name" value="Ig_sub"/>
</dbReference>
<feature type="domain" description="Immunoglobulin" evidence="1">
    <location>
        <begin position="16"/>
        <end position="119"/>
    </location>
</feature>
<sequence>MHKTVTSTINISVLKPTDGIIKQDGDVSIKCEFTGIDAFDTFQILKREGSVSKQIGINIEGVKEPFDKTRYNYVFNGDTTNDKASITLTIKGIKAEDSGYYECAHKEDKRGKEINVFVPLHKLKIIKNSGNGWNEVTIPPSKILYVSLTDKIGCVYEMLSRGRLSSTKIDKNNQTLSYNIFVDEEDISSKFKVHVINTQDLKNFPNFKRRFWAQSSLSANVIPYEFNGKTFKCCGETQGFDKQEISATLNLTGEPIIKCPRGINAVSVNEKLKANITCEFYSNPNYTTILWSYLKNNKQYDTYYNPKEDTITKKSHDKYKHTVIFELQNLNTDSFINYKLRITNKLGNSTAMTRLYRPVAEVTTNSPTQDGEFIENQVNIEKPLEKKYSTIFTVSGKLKKGIGYIAVPSTKIYPYTPKRFKNIKIINEAQMERESGVYNNIHFEYDSNTNIYKGKLKYKDIKTLSSNLCTKFKLSHRTCQGTLDDVFRYCGMSTSSIWRTNEENQSVAINVHHLKNRTSATLFCSIKETIETYGIIDNIVMIICDT</sequence>
<dbReference type="InterPro" id="IPR013783">
    <property type="entry name" value="Ig-like_fold"/>
</dbReference>
<organism evidence="2 3">
    <name type="scientific">Intoshia linei</name>
    <dbReference type="NCBI Taxonomy" id="1819745"/>
    <lineage>
        <taxon>Eukaryota</taxon>
        <taxon>Metazoa</taxon>
        <taxon>Spiralia</taxon>
        <taxon>Lophotrochozoa</taxon>
        <taxon>Mesozoa</taxon>
        <taxon>Orthonectida</taxon>
        <taxon>Rhopaluridae</taxon>
        <taxon>Intoshia</taxon>
    </lineage>
</organism>
<dbReference type="EMBL" id="LWCA01000522">
    <property type="protein sequence ID" value="OAF68052.1"/>
    <property type="molecule type" value="Genomic_DNA"/>
</dbReference>
<dbReference type="SUPFAM" id="SSF48726">
    <property type="entry name" value="Immunoglobulin"/>
    <property type="match status" value="2"/>
</dbReference>
<dbReference type="InterPro" id="IPR036179">
    <property type="entry name" value="Ig-like_dom_sf"/>
</dbReference>
<gene>
    <name evidence="2" type="ORF">A3Q56_04212</name>
</gene>